<reference evidence="8 9" key="1">
    <citation type="submission" date="2018-12" db="EMBL/GenBank/DDBJ databases">
        <title>Draft genome sequence of Xylaria grammica IHI A82.</title>
        <authorList>
            <person name="Buettner E."/>
            <person name="Kellner H."/>
        </authorList>
    </citation>
    <scope>NUCLEOTIDE SEQUENCE [LARGE SCALE GENOMIC DNA]</scope>
    <source>
        <strain evidence="8 9">IHI A82</strain>
    </source>
</reference>
<dbReference type="GO" id="GO:0008270">
    <property type="term" value="F:zinc ion binding"/>
    <property type="evidence" value="ECO:0007669"/>
    <property type="project" value="UniProtKB-KW"/>
</dbReference>
<keyword evidence="9" id="KW-1185">Reference proteome</keyword>
<comment type="subcellular location">
    <subcellularLocation>
        <location evidence="1">Nucleus</location>
    </subcellularLocation>
</comment>
<dbReference type="GO" id="GO:0000981">
    <property type="term" value="F:DNA-binding transcription factor activity, RNA polymerase II-specific"/>
    <property type="evidence" value="ECO:0007669"/>
    <property type="project" value="InterPro"/>
</dbReference>
<dbReference type="AlphaFoldDB" id="A0A439DB17"/>
<dbReference type="PANTHER" id="PTHR40626:SF13">
    <property type="entry name" value="RESPIRATION FACTOR 2-RELATED"/>
    <property type="match status" value="1"/>
</dbReference>
<evidence type="ECO:0000256" key="4">
    <source>
        <dbReference type="ARBA" id="ARBA00022771"/>
    </source>
</evidence>
<dbReference type="GO" id="GO:0000785">
    <property type="term" value="C:chromatin"/>
    <property type="evidence" value="ECO:0007669"/>
    <property type="project" value="TreeGrafter"/>
</dbReference>
<name>A0A439DB17_9PEZI</name>
<organism evidence="8 9">
    <name type="scientific">Xylaria grammica</name>
    <dbReference type="NCBI Taxonomy" id="363999"/>
    <lineage>
        <taxon>Eukaryota</taxon>
        <taxon>Fungi</taxon>
        <taxon>Dikarya</taxon>
        <taxon>Ascomycota</taxon>
        <taxon>Pezizomycotina</taxon>
        <taxon>Sordariomycetes</taxon>
        <taxon>Xylariomycetidae</taxon>
        <taxon>Xylariales</taxon>
        <taxon>Xylariaceae</taxon>
        <taxon>Xylaria</taxon>
    </lineage>
</organism>
<evidence type="ECO:0000256" key="7">
    <source>
        <dbReference type="SAM" id="MobiDB-lite"/>
    </source>
</evidence>
<dbReference type="GO" id="GO:0005634">
    <property type="term" value="C:nucleus"/>
    <property type="evidence" value="ECO:0007669"/>
    <property type="project" value="UniProtKB-SubCell"/>
</dbReference>
<dbReference type="Proteomes" id="UP000286045">
    <property type="component" value="Unassembled WGS sequence"/>
</dbReference>
<evidence type="ECO:0000256" key="2">
    <source>
        <dbReference type="ARBA" id="ARBA00022723"/>
    </source>
</evidence>
<comment type="caution">
    <text evidence="8">The sequence shown here is derived from an EMBL/GenBank/DDBJ whole genome shotgun (WGS) entry which is preliminary data.</text>
</comment>
<keyword evidence="6" id="KW-0539">Nucleus</keyword>
<dbReference type="GO" id="GO:0000978">
    <property type="term" value="F:RNA polymerase II cis-regulatory region sequence-specific DNA binding"/>
    <property type="evidence" value="ECO:0007669"/>
    <property type="project" value="InterPro"/>
</dbReference>
<gene>
    <name evidence="8" type="ORF">EKO27_g3539</name>
</gene>
<keyword evidence="3" id="KW-0677">Repeat</keyword>
<evidence type="ECO:0008006" key="10">
    <source>
        <dbReference type="Google" id="ProtNLM"/>
    </source>
</evidence>
<accession>A0A439DB17</accession>
<keyword evidence="5" id="KW-0862">Zinc</keyword>
<feature type="region of interest" description="Disordered" evidence="7">
    <location>
        <begin position="86"/>
        <end position="115"/>
    </location>
</feature>
<dbReference type="EMBL" id="RYZI01000076">
    <property type="protein sequence ID" value="RWA11558.1"/>
    <property type="molecule type" value="Genomic_DNA"/>
</dbReference>
<dbReference type="STRING" id="363999.A0A439DB17"/>
<keyword evidence="4" id="KW-0863">Zinc-finger</keyword>
<evidence type="ECO:0000256" key="1">
    <source>
        <dbReference type="ARBA" id="ARBA00004123"/>
    </source>
</evidence>
<feature type="compositionally biased region" description="Basic and acidic residues" evidence="7">
    <location>
        <begin position="87"/>
        <end position="97"/>
    </location>
</feature>
<evidence type="ECO:0000256" key="6">
    <source>
        <dbReference type="ARBA" id="ARBA00023242"/>
    </source>
</evidence>
<sequence length="274" mass="31028">MRICRLQTPHTEAAFEVMPCDPDELYVNDFDIFWDRAFMPQPDAIFGLDLPFLGGEPQPAPQAATKVTSFSQFSSSLPSLDLVEEVGDAHQRDRSEDTGNQCQTSQDNEHTDSAPWSISSATFEKLCEEIRGYASVLPSECQIPTNNDLSRGLETYLKCTQKYIPFIHVATFLAEERDAELSLVMAALGLLYRFEHKRAYKLYFMARAIWTEKARRAHLQMASDVVCDRDHMTQSKPVKLRKIQTLILLVIFASWGNKRVRPDALSMAGELASK</sequence>
<protein>
    <recommendedName>
        <fullName evidence="10">Transcription factor domain-containing protein</fullName>
    </recommendedName>
</protein>
<dbReference type="PANTHER" id="PTHR40626">
    <property type="entry name" value="MIP31509P"/>
    <property type="match status" value="1"/>
</dbReference>
<proteinExistence type="predicted"/>
<keyword evidence="2" id="KW-0479">Metal-binding</keyword>
<evidence type="ECO:0000256" key="3">
    <source>
        <dbReference type="ARBA" id="ARBA00022737"/>
    </source>
</evidence>
<evidence type="ECO:0000313" key="9">
    <source>
        <dbReference type="Proteomes" id="UP000286045"/>
    </source>
</evidence>
<evidence type="ECO:0000313" key="8">
    <source>
        <dbReference type="EMBL" id="RWA11558.1"/>
    </source>
</evidence>
<evidence type="ECO:0000256" key="5">
    <source>
        <dbReference type="ARBA" id="ARBA00022833"/>
    </source>
</evidence>
<dbReference type="InterPro" id="IPR051059">
    <property type="entry name" value="VerF-like"/>
</dbReference>